<dbReference type="Gene3D" id="3.60.60.10">
    <property type="entry name" value="Penicillin V Acylase, Chain A"/>
    <property type="match status" value="1"/>
</dbReference>
<dbReference type="PANTHER" id="PTHR35527">
    <property type="entry name" value="CHOLOYLGLYCINE HYDROLASE"/>
    <property type="match status" value="1"/>
</dbReference>
<dbReference type="Pfam" id="PF02275">
    <property type="entry name" value="CBAH"/>
    <property type="match status" value="1"/>
</dbReference>
<dbReference type="InterPro" id="IPR029055">
    <property type="entry name" value="Ntn_hydrolases_N"/>
</dbReference>
<keyword evidence="2 5" id="KW-0378">Hydrolase</keyword>
<evidence type="ECO:0000256" key="3">
    <source>
        <dbReference type="SAM" id="SignalP"/>
    </source>
</evidence>
<dbReference type="InterPro" id="IPR029132">
    <property type="entry name" value="CBAH/NAAA_C"/>
</dbReference>
<dbReference type="EMBL" id="CP066786">
    <property type="protein sequence ID" value="QQM32473.1"/>
    <property type="molecule type" value="Genomic_DNA"/>
</dbReference>
<evidence type="ECO:0000256" key="2">
    <source>
        <dbReference type="ARBA" id="ARBA00022801"/>
    </source>
</evidence>
<dbReference type="SUPFAM" id="SSF56235">
    <property type="entry name" value="N-terminal nucleophile aminohydrolases (Ntn hydrolases)"/>
    <property type="match status" value="1"/>
</dbReference>
<feature type="signal peptide" evidence="3">
    <location>
        <begin position="1"/>
        <end position="23"/>
    </location>
</feature>
<organism evidence="5 6">
    <name type="scientific">Martelella lutilitoris</name>
    <dbReference type="NCBI Taxonomy" id="2583532"/>
    <lineage>
        <taxon>Bacteria</taxon>
        <taxon>Pseudomonadati</taxon>
        <taxon>Pseudomonadota</taxon>
        <taxon>Alphaproteobacteria</taxon>
        <taxon>Hyphomicrobiales</taxon>
        <taxon>Aurantimonadaceae</taxon>
        <taxon>Martelella</taxon>
    </lineage>
</organism>
<dbReference type="GO" id="GO:0016787">
    <property type="term" value="F:hydrolase activity"/>
    <property type="evidence" value="ECO:0007669"/>
    <property type="project" value="UniProtKB-KW"/>
</dbReference>
<sequence>MILKANRSLWRSLTLAVTLSVAAAPIADACTRVVYHGPEDRILTARSMDWSLPMLSNLWVFPRGMERNGEAGENSLTWTSKYGSMIVSGYDFSTVDGMNEAGLVANMLWLVASEYPENDGSRPEISLSIWAQYFLDNYGSVAEAVADMEANPFDVVTADVPDQPGRLAKVHLSLSDASGDSAILEWLDGELVIHHGPQYRTMTNDPPYDQQLAIKRYWQDVNPRESLPGTTRSPDRFTRADTYIDMVVQSDEPRIAAAAAMSVIRNASVPYGINTPDAPNLSTTRWRVVADHKDKLFYVESAISPNLFWVDLNNLDFAAEAGVRMLDLGVDMVKLKSGEVSAEFKPAEPFQFEPVN</sequence>
<feature type="chain" id="PRO_5032506420" evidence="3">
    <location>
        <begin position="24"/>
        <end position="356"/>
    </location>
</feature>
<dbReference type="InterPro" id="IPR052193">
    <property type="entry name" value="Peptidase_C59"/>
</dbReference>
<proteinExistence type="inferred from homology"/>
<keyword evidence="3" id="KW-0732">Signal</keyword>
<dbReference type="KEGG" id="mlut:JET14_10180"/>
<dbReference type="PANTHER" id="PTHR35527:SF2">
    <property type="entry name" value="HYDROLASE"/>
    <property type="match status" value="1"/>
</dbReference>
<evidence type="ECO:0000313" key="6">
    <source>
        <dbReference type="Proteomes" id="UP000596083"/>
    </source>
</evidence>
<reference evidence="5 6" key="1">
    <citation type="submission" date="2020-12" db="EMBL/GenBank/DDBJ databases">
        <authorList>
            <person name="Zheng R.K."/>
            <person name="Sun C.M."/>
        </authorList>
    </citation>
    <scope>NUCLEOTIDE SEQUENCE [LARGE SCALE GENOMIC DNA]</scope>
    <source>
        <strain evidence="5 6">ZRK001</strain>
    </source>
</reference>
<accession>A0A7T7HNU5</accession>
<evidence type="ECO:0000256" key="1">
    <source>
        <dbReference type="ARBA" id="ARBA00006625"/>
    </source>
</evidence>
<evidence type="ECO:0000259" key="4">
    <source>
        <dbReference type="Pfam" id="PF02275"/>
    </source>
</evidence>
<evidence type="ECO:0000313" key="5">
    <source>
        <dbReference type="EMBL" id="QQM32473.1"/>
    </source>
</evidence>
<feature type="domain" description="Choloylglycine hydrolase/NAAA C-terminal" evidence="4">
    <location>
        <begin position="30"/>
        <end position="317"/>
    </location>
</feature>
<name>A0A7T7HNU5_9HYPH</name>
<dbReference type="AlphaFoldDB" id="A0A7T7HNU5"/>
<comment type="similarity">
    <text evidence="1">Belongs to the peptidase C59 family.</text>
</comment>
<dbReference type="Proteomes" id="UP000596083">
    <property type="component" value="Chromosome"/>
</dbReference>
<gene>
    <name evidence="5" type="ORF">JET14_10180</name>
</gene>
<dbReference type="CDD" id="cd01902">
    <property type="entry name" value="Ntn_CGH"/>
    <property type="match status" value="1"/>
</dbReference>
<protein>
    <submittedName>
        <fullName evidence="5">Linear amide C-N hydrolase</fullName>
    </submittedName>
</protein>
<dbReference type="RefSeq" id="WP_200337914.1">
    <property type="nucleotide sequence ID" value="NZ_CP066786.1"/>
</dbReference>